<feature type="transmembrane region" description="Helical" evidence="1">
    <location>
        <begin position="66"/>
        <end position="86"/>
    </location>
</feature>
<evidence type="ECO:0000313" key="3">
    <source>
        <dbReference type="Proteomes" id="UP001519310"/>
    </source>
</evidence>
<organism evidence="2 3">
    <name type="scientific">Streptomyces avidinii</name>
    <dbReference type="NCBI Taxonomy" id="1895"/>
    <lineage>
        <taxon>Bacteria</taxon>
        <taxon>Bacillati</taxon>
        <taxon>Actinomycetota</taxon>
        <taxon>Actinomycetes</taxon>
        <taxon>Kitasatosporales</taxon>
        <taxon>Streptomycetaceae</taxon>
        <taxon>Streptomyces</taxon>
    </lineage>
</organism>
<dbReference type="EMBL" id="JAGGLQ010000001">
    <property type="protein sequence ID" value="MBP2034777.1"/>
    <property type="molecule type" value="Genomic_DNA"/>
</dbReference>
<proteinExistence type="predicted"/>
<protein>
    <submittedName>
        <fullName evidence="2">Uncharacterized protein</fullName>
    </submittedName>
</protein>
<feature type="transmembrane region" description="Helical" evidence="1">
    <location>
        <begin position="25"/>
        <end position="46"/>
    </location>
</feature>
<keyword evidence="3" id="KW-1185">Reference proteome</keyword>
<accession>A0ABS4KXL4</accession>
<keyword evidence="1" id="KW-0472">Membrane</keyword>
<evidence type="ECO:0000256" key="1">
    <source>
        <dbReference type="SAM" id="Phobius"/>
    </source>
</evidence>
<gene>
    <name evidence="2" type="ORF">J2Z77_000561</name>
</gene>
<name>A0ABS4KXL4_STRAV</name>
<reference evidence="2 3" key="1">
    <citation type="submission" date="2021-03" db="EMBL/GenBank/DDBJ databases">
        <title>Genomic Encyclopedia of Type Strains, Phase IV (KMG-IV): sequencing the most valuable type-strain genomes for metagenomic binning, comparative biology and taxonomic classification.</title>
        <authorList>
            <person name="Goeker M."/>
        </authorList>
    </citation>
    <scope>NUCLEOTIDE SEQUENCE [LARGE SCALE GENOMIC DNA]</scope>
    <source>
        <strain evidence="2 3">DSM 40526</strain>
    </source>
</reference>
<keyword evidence="1" id="KW-0812">Transmembrane</keyword>
<keyword evidence="1" id="KW-1133">Transmembrane helix</keyword>
<comment type="caution">
    <text evidence="2">The sequence shown here is derived from an EMBL/GenBank/DDBJ whole genome shotgun (WGS) entry which is preliminary data.</text>
</comment>
<dbReference type="Proteomes" id="UP001519310">
    <property type="component" value="Unassembled WGS sequence"/>
</dbReference>
<evidence type="ECO:0000313" key="2">
    <source>
        <dbReference type="EMBL" id="MBP2034777.1"/>
    </source>
</evidence>
<dbReference type="RefSeq" id="WP_189965437.1">
    <property type="nucleotide sequence ID" value="NZ_BMVL01000002.1"/>
</dbReference>
<sequence length="113" mass="11586">MNASPSLSARPVQSPSPTDRTRLRAAVAAFLFLPAAVATGILTLASERASRCVTYGEQCTPGLPGWLFEWSAGLGAVALLAALAAPTVKARQAALAVQIFAEATALVVILSHA</sequence>